<keyword evidence="10" id="KW-0411">Iron-sulfur</keyword>
<evidence type="ECO:0000256" key="1">
    <source>
        <dbReference type="ARBA" id="ARBA00001400"/>
    </source>
</evidence>
<dbReference type="Pfam" id="PF00293">
    <property type="entry name" value="NUDIX"/>
    <property type="match status" value="1"/>
</dbReference>
<comment type="catalytic activity">
    <reaction evidence="1">
        <text>Hydrolyzes single-stranded DNA or mismatched double-stranded DNA and polynucleotides, releasing free uracil.</text>
        <dbReference type="EC" id="3.2.2.27"/>
    </reaction>
</comment>
<dbReference type="Gene3D" id="3.40.470.10">
    <property type="entry name" value="Uracil-DNA glycosylase-like domain"/>
    <property type="match status" value="1"/>
</dbReference>
<dbReference type="InterPro" id="IPR020084">
    <property type="entry name" value="NUDIX_hydrolase_CS"/>
</dbReference>
<reference evidence="13" key="1">
    <citation type="submission" date="2013-08" db="EMBL/GenBank/DDBJ databases">
        <authorList>
            <person name="Mendez C."/>
            <person name="Richter M."/>
            <person name="Ferrer M."/>
            <person name="Sanchez J."/>
        </authorList>
    </citation>
    <scope>NUCLEOTIDE SEQUENCE</scope>
</reference>
<dbReference type="InterPro" id="IPR051536">
    <property type="entry name" value="UDG_Type-4/5"/>
</dbReference>
<name>T0Z9Z9_9ZZZZ</name>
<dbReference type="NCBIfam" id="TIGR00758">
    <property type="entry name" value="UDG_fam4"/>
    <property type="match status" value="1"/>
</dbReference>
<evidence type="ECO:0000313" key="13">
    <source>
        <dbReference type="EMBL" id="EQD40912.1"/>
    </source>
</evidence>
<gene>
    <name evidence="13" type="ORF">B2A_10869</name>
</gene>
<dbReference type="PROSITE" id="PS51462">
    <property type="entry name" value="NUDIX"/>
    <property type="match status" value="1"/>
</dbReference>
<dbReference type="PANTHER" id="PTHR33693">
    <property type="entry name" value="TYPE-5 URACIL-DNA GLYCOSYLASE"/>
    <property type="match status" value="1"/>
</dbReference>
<evidence type="ECO:0000256" key="9">
    <source>
        <dbReference type="ARBA" id="ARBA00023004"/>
    </source>
</evidence>
<keyword evidence="5" id="KW-0004">4Fe-4S</keyword>
<dbReference type="GO" id="GO:0004844">
    <property type="term" value="F:uracil DNA N-glycosylase activity"/>
    <property type="evidence" value="ECO:0007669"/>
    <property type="project" value="UniProtKB-EC"/>
</dbReference>
<comment type="caution">
    <text evidence="13">The sequence shown here is derived from an EMBL/GenBank/DDBJ whole genome shotgun (WGS) entry which is preliminary data.</text>
</comment>
<dbReference type="Gene3D" id="3.90.79.10">
    <property type="entry name" value="Nucleoside Triphosphate Pyrophosphohydrolase"/>
    <property type="match status" value="1"/>
</dbReference>
<dbReference type="EMBL" id="AUZZ01007826">
    <property type="protein sequence ID" value="EQD40912.1"/>
    <property type="molecule type" value="Genomic_DNA"/>
</dbReference>
<evidence type="ECO:0000256" key="8">
    <source>
        <dbReference type="ARBA" id="ARBA00022801"/>
    </source>
</evidence>
<dbReference type="AlphaFoldDB" id="T0Z9Z9"/>
<dbReference type="SUPFAM" id="SSF52141">
    <property type="entry name" value="Uracil-DNA glycosylase-like"/>
    <property type="match status" value="1"/>
</dbReference>
<keyword evidence="11" id="KW-0234">DNA repair</keyword>
<dbReference type="InterPro" id="IPR015797">
    <property type="entry name" value="NUDIX_hydrolase-like_dom_sf"/>
</dbReference>
<evidence type="ECO:0000256" key="7">
    <source>
        <dbReference type="ARBA" id="ARBA00022763"/>
    </source>
</evidence>
<proteinExistence type="inferred from homology"/>
<keyword evidence="6" id="KW-0479">Metal-binding</keyword>
<evidence type="ECO:0000256" key="6">
    <source>
        <dbReference type="ARBA" id="ARBA00022723"/>
    </source>
</evidence>
<dbReference type="InterPro" id="IPR005122">
    <property type="entry name" value="Uracil-DNA_glycosylase-like"/>
</dbReference>
<sequence>MFRAEKGSHVFLFLKRREGWLDITKGHINKGEDIAKAALRETLEESGIDASSGMDKHFRCRLHYEVKSGKRMVKKELIVYIAKINQSAKVRISREHIGYAWLSYKKAMGEIKKGWQLDLLPRAEEYITRLERMSKLNAEYSALPGRVKPWNLSTAFVPGEGPLNAKVMFVGQAPGAQEDALRRPFIGRSGQLLTLLIKSSGLNRDDVYITSVVQFFPPANRIPTDKEIGSCRALLYRQIDIIKPKIVVLLGAVAAKEVLGIKGIASLHGKAVEKDGITYFLSLHPAAAVRIKSNLPKIESDFNMLAGSLLL</sequence>
<dbReference type="CDD" id="cd10030">
    <property type="entry name" value="UDG-F4_TTUDGA_SPO1dp_like"/>
    <property type="match status" value="1"/>
</dbReference>
<dbReference type="GO" id="GO:0051539">
    <property type="term" value="F:4 iron, 4 sulfur cluster binding"/>
    <property type="evidence" value="ECO:0007669"/>
    <property type="project" value="UniProtKB-KW"/>
</dbReference>
<dbReference type="Pfam" id="PF03167">
    <property type="entry name" value="UDG"/>
    <property type="match status" value="1"/>
</dbReference>
<evidence type="ECO:0000256" key="5">
    <source>
        <dbReference type="ARBA" id="ARBA00022485"/>
    </source>
</evidence>
<evidence type="ECO:0000256" key="4">
    <source>
        <dbReference type="ARBA" id="ARBA00019403"/>
    </source>
</evidence>
<dbReference type="GO" id="GO:0046872">
    <property type="term" value="F:metal ion binding"/>
    <property type="evidence" value="ECO:0007669"/>
    <property type="project" value="UniProtKB-KW"/>
</dbReference>
<protein>
    <recommendedName>
        <fullName evidence="4">Type-4 uracil-DNA glycosylase</fullName>
        <ecNumber evidence="3">3.2.2.27</ecNumber>
    </recommendedName>
</protein>
<evidence type="ECO:0000256" key="11">
    <source>
        <dbReference type="ARBA" id="ARBA00023204"/>
    </source>
</evidence>
<evidence type="ECO:0000256" key="10">
    <source>
        <dbReference type="ARBA" id="ARBA00023014"/>
    </source>
</evidence>
<dbReference type="SUPFAM" id="SSF55811">
    <property type="entry name" value="Nudix"/>
    <property type="match status" value="1"/>
</dbReference>
<feature type="domain" description="Nudix hydrolase" evidence="12">
    <location>
        <begin position="1"/>
        <end position="124"/>
    </location>
</feature>
<organism evidence="13">
    <name type="scientific">mine drainage metagenome</name>
    <dbReference type="NCBI Taxonomy" id="410659"/>
    <lineage>
        <taxon>unclassified sequences</taxon>
        <taxon>metagenomes</taxon>
        <taxon>ecological metagenomes</taxon>
    </lineage>
</organism>
<dbReference type="InterPro" id="IPR005273">
    <property type="entry name" value="Ura-DNA_glyco_family4"/>
</dbReference>
<dbReference type="SMART" id="SM00987">
    <property type="entry name" value="UreE_C"/>
    <property type="match status" value="1"/>
</dbReference>
<dbReference type="EC" id="3.2.2.27" evidence="3"/>
<evidence type="ECO:0000256" key="2">
    <source>
        <dbReference type="ARBA" id="ARBA00006521"/>
    </source>
</evidence>
<keyword evidence="8" id="KW-0378">Hydrolase</keyword>
<dbReference type="SMART" id="SM00986">
    <property type="entry name" value="UDG"/>
    <property type="match status" value="1"/>
</dbReference>
<dbReference type="GO" id="GO:0006281">
    <property type="term" value="P:DNA repair"/>
    <property type="evidence" value="ECO:0007669"/>
    <property type="project" value="UniProtKB-KW"/>
</dbReference>
<accession>T0Z9Z9</accession>
<evidence type="ECO:0000256" key="3">
    <source>
        <dbReference type="ARBA" id="ARBA00012030"/>
    </source>
</evidence>
<comment type="similarity">
    <text evidence="2">Belongs to the uracil-DNA glycosylase (UDG) superfamily. Type 4 (UDGa) family.</text>
</comment>
<reference evidence="13" key="2">
    <citation type="journal article" date="2014" name="ISME J.">
        <title>Microbial stratification in low pH oxic and suboxic macroscopic growths along an acid mine drainage.</title>
        <authorList>
            <person name="Mendez-Garcia C."/>
            <person name="Mesa V."/>
            <person name="Sprenger R.R."/>
            <person name="Richter M."/>
            <person name="Diez M.S."/>
            <person name="Solano J."/>
            <person name="Bargiela R."/>
            <person name="Golyshina O.V."/>
            <person name="Manteca A."/>
            <person name="Ramos J.L."/>
            <person name="Gallego J.R."/>
            <person name="Llorente I."/>
            <person name="Martins Dos Santos V.A."/>
            <person name="Jensen O.N."/>
            <person name="Pelaez A.I."/>
            <person name="Sanchez J."/>
            <person name="Ferrer M."/>
        </authorList>
    </citation>
    <scope>NUCLEOTIDE SEQUENCE</scope>
</reference>
<keyword evidence="7" id="KW-0227">DNA damage</keyword>
<keyword evidence="9" id="KW-0408">Iron</keyword>
<dbReference type="InterPro" id="IPR036895">
    <property type="entry name" value="Uracil-DNA_glycosylase-like_sf"/>
</dbReference>
<dbReference type="PROSITE" id="PS00893">
    <property type="entry name" value="NUDIX_BOX"/>
    <property type="match status" value="1"/>
</dbReference>
<dbReference type="InterPro" id="IPR000086">
    <property type="entry name" value="NUDIX_hydrolase_dom"/>
</dbReference>
<evidence type="ECO:0000259" key="12">
    <source>
        <dbReference type="PROSITE" id="PS51462"/>
    </source>
</evidence>
<dbReference type="PANTHER" id="PTHR33693:SF1">
    <property type="entry name" value="TYPE-4 URACIL-DNA GLYCOSYLASE"/>
    <property type="match status" value="1"/>
</dbReference>